<name>A0ABV3XWG5_9RHOB</name>
<evidence type="ECO:0000313" key="3">
    <source>
        <dbReference type="Proteomes" id="UP001560019"/>
    </source>
</evidence>
<evidence type="ECO:0000256" key="1">
    <source>
        <dbReference type="SAM" id="MobiDB-lite"/>
    </source>
</evidence>
<evidence type="ECO:0000313" key="2">
    <source>
        <dbReference type="EMBL" id="MEX5729383.1"/>
    </source>
</evidence>
<organism evidence="2 3">
    <name type="scientific">Rhodovulum iodosum</name>
    <dbReference type="NCBI Taxonomy" id="68291"/>
    <lineage>
        <taxon>Bacteria</taxon>
        <taxon>Pseudomonadati</taxon>
        <taxon>Pseudomonadota</taxon>
        <taxon>Alphaproteobacteria</taxon>
        <taxon>Rhodobacterales</taxon>
        <taxon>Paracoccaceae</taxon>
        <taxon>Rhodovulum</taxon>
    </lineage>
</organism>
<keyword evidence="3" id="KW-1185">Reference proteome</keyword>
<feature type="region of interest" description="Disordered" evidence="1">
    <location>
        <begin position="31"/>
        <end position="52"/>
    </location>
</feature>
<proteinExistence type="predicted"/>
<gene>
    <name evidence="2" type="ORF">Ga0609869_002736</name>
</gene>
<dbReference type="Proteomes" id="UP001560019">
    <property type="component" value="Unassembled WGS sequence"/>
</dbReference>
<dbReference type="RefSeq" id="WP_125404860.1">
    <property type="nucleotide sequence ID" value="NZ_JBEHHI010000002.1"/>
</dbReference>
<protein>
    <submittedName>
        <fullName evidence="2">Uncharacterized protein</fullName>
    </submittedName>
</protein>
<comment type="caution">
    <text evidence="2">The sequence shown here is derived from an EMBL/GenBank/DDBJ whole genome shotgun (WGS) entry which is preliminary data.</text>
</comment>
<dbReference type="EMBL" id="JBEHHI010000002">
    <property type="protein sequence ID" value="MEX5729383.1"/>
    <property type="molecule type" value="Genomic_DNA"/>
</dbReference>
<reference evidence="2 3" key="1">
    <citation type="submission" date="2024-06" db="EMBL/GenBank/DDBJ databases">
        <title>Genome of Rhodovulum iodosum, a marine photoferrotroph.</title>
        <authorList>
            <person name="Bianchini G."/>
            <person name="Nikeleit V."/>
            <person name="Kappler A."/>
            <person name="Bryce C."/>
            <person name="Sanchez-Baracaldo P."/>
        </authorList>
    </citation>
    <scope>NUCLEOTIDE SEQUENCE [LARGE SCALE GENOMIC DNA]</scope>
    <source>
        <strain evidence="2 3">UT/N1</strain>
    </source>
</reference>
<sequence>MNANRMINMAVRIVMRKLMNKGINAGVDLAARRGQGNDDPADPQKRAAAQQTAKRARQAMRVTRRMGRF</sequence>
<accession>A0ABV3XWG5</accession>